<comment type="subcellular location">
    <subcellularLocation>
        <location evidence="1">Cytoplasm</location>
    </subcellularLocation>
</comment>
<dbReference type="PROSITE" id="PS50125">
    <property type="entry name" value="GUANYLATE_CYCLASE_2"/>
    <property type="match status" value="1"/>
</dbReference>
<dbReference type="InterPro" id="IPR029787">
    <property type="entry name" value="Nucleotide_cyclase"/>
</dbReference>
<dbReference type="EC" id="4.6.1.2" evidence="2"/>
<dbReference type="InterPro" id="IPR001054">
    <property type="entry name" value="A/G_cyclase"/>
</dbReference>
<evidence type="ECO:0000259" key="8">
    <source>
        <dbReference type="PROSITE" id="PS50125"/>
    </source>
</evidence>
<dbReference type="SUPFAM" id="SSF55073">
    <property type="entry name" value="Nucleotide cyclase"/>
    <property type="match status" value="1"/>
</dbReference>
<proteinExistence type="predicted"/>
<dbReference type="Pfam" id="PF07701">
    <property type="entry name" value="HNOBA"/>
    <property type="match status" value="1"/>
</dbReference>
<keyword evidence="6" id="KW-0456">Lyase</keyword>
<dbReference type="SMART" id="SM00044">
    <property type="entry name" value="CYCc"/>
    <property type="match status" value="1"/>
</dbReference>
<name>A0ABM1MQ03_NICVS</name>
<protein>
    <recommendedName>
        <fullName evidence="2">guanylate cyclase</fullName>
        <ecNumber evidence="2">4.6.1.2</ecNumber>
    </recommendedName>
</protein>
<dbReference type="PANTHER" id="PTHR45655:SF5">
    <property type="entry name" value="SOLUBLE GUANYLATE CYCLASE 89DA-RELATED"/>
    <property type="match status" value="1"/>
</dbReference>
<keyword evidence="7" id="KW-0141">cGMP biosynthesis</keyword>
<dbReference type="RefSeq" id="XP_017776653.1">
    <property type="nucleotide sequence ID" value="XM_017921164.1"/>
</dbReference>
<accession>A0ABM1MQ03</accession>
<feature type="domain" description="Guanylate cyclase" evidence="8">
    <location>
        <begin position="413"/>
        <end position="539"/>
    </location>
</feature>
<dbReference type="InterPro" id="IPR038158">
    <property type="entry name" value="H-NOX_domain_sf"/>
</dbReference>
<organism evidence="9 10">
    <name type="scientific">Nicrophorus vespilloides</name>
    <name type="common">Boreal carrion beetle</name>
    <dbReference type="NCBI Taxonomy" id="110193"/>
    <lineage>
        <taxon>Eukaryota</taxon>
        <taxon>Metazoa</taxon>
        <taxon>Ecdysozoa</taxon>
        <taxon>Arthropoda</taxon>
        <taxon>Hexapoda</taxon>
        <taxon>Insecta</taxon>
        <taxon>Pterygota</taxon>
        <taxon>Neoptera</taxon>
        <taxon>Endopterygota</taxon>
        <taxon>Coleoptera</taxon>
        <taxon>Polyphaga</taxon>
        <taxon>Staphyliniformia</taxon>
        <taxon>Silphidae</taxon>
        <taxon>Nicrophorinae</taxon>
        <taxon>Nicrophorus</taxon>
    </lineage>
</organism>
<evidence type="ECO:0000256" key="3">
    <source>
        <dbReference type="ARBA" id="ARBA00022490"/>
    </source>
</evidence>
<dbReference type="Gene3D" id="3.90.1520.10">
    <property type="entry name" value="H-NOX domain"/>
    <property type="match status" value="1"/>
</dbReference>
<evidence type="ECO:0000256" key="4">
    <source>
        <dbReference type="ARBA" id="ARBA00022741"/>
    </source>
</evidence>
<evidence type="ECO:0000256" key="7">
    <source>
        <dbReference type="ARBA" id="ARBA00023293"/>
    </source>
</evidence>
<evidence type="ECO:0000256" key="1">
    <source>
        <dbReference type="ARBA" id="ARBA00004496"/>
    </source>
</evidence>
<evidence type="ECO:0000313" key="9">
    <source>
        <dbReference type="Proteomes" id="UP000695000"/>
    </source>
</evidence>
<dbReference type="InterPro" id="IPR011645">
    <property type="entry name" value="HNOB_dom_associated"/>
</dbReference>
<dbReference type="CDD" id="cd07302">
    <property type="entry name" value="CHD"/>
    <property type="match status" value="1"/>
</dbReference>
<keyword evidence="4" id="KW-0547">Nucleotide-binding</keyword>
<sequence length="586" mass="66663">MNFKMILQMEYGEAVWEQVIEKAECKFSQFNTHQVYSDSIMSNLAEACAKVTGATYDSFMHFFGRCFVRYFSNLGYDITIKATGRFFTDFLSSVDNIHSQFCFTYPKMKSPSIYVSDIDPHGCNVVYRSGRHGFTHYVMGLLQQIAKDFFNIKLKLNVIDKSSSATVERNSVIVKYRLDFDNREYYSKQRQANLELKSLSPFPSCLLLELFPFGIFINPKMKLMGAGEKIVEVWKGNPDTLLGQSITKIFKLRRPKGVPFTWKNILNLSNVMFEIEMVRDDSENPEAEKNKNILLKGQIKFIKDIEAIIFLCSPIINNLDELPEQGIYLNDLNQHGLSKEMVLAGWQHNSKLEVMFDEAEQKSDELEKSYDLLDTWKRRGDELLYSMIPKTIADRLRGGTSQLSTCESFDEVSILFCELMGLQSSSVKDVMDMVDSMNTMFSCFDELMDQYNVYKVETVGQVYMAAAGAPERTEEHAEQVADVSLAMVKGVKNLKLPDGVKADIRIGIHSGSAVAGVVGVKVPRYCFFGDTVNTASRMQSTSSPGMVNISCETKRRLPNGKYRIQDRGIVKVKGKGEMETFWLMEK</sequence>
<dbReference type="InterPro" id="IPR011644">
    <property type="entry name" value="Heme_NO-bd"/>
</dbReference>
<dbReference type="Gene3D" id="6.10.250.780">
    <property type="match status" value="1"/>
</dbReference>
<dbReference type="Proteomes" id="UP000695000">
    <property type="component" value="Unplaced"/>
</dbReference>
<dbReference type="PANTHER" id="PTHR45655">
    <property type="entry name" value="GUANYLATE CYCLASE SOLUBLE SUBUNIT BETA-2"/>
    <property type="match status" value="1"/>
</dbReference>
<evidence type="ECO:0000313" key="10">
    <source>
        <dbReference type="RefSeq" id="XP_017776653.1"/>
    </source>
</evidence>
<dbReference type="Gene3D" id="3.30.450.260">
    <property type="entry name" value="Haem NO binding associated domain"/>
    <property type="match status" value="1"/>
</dbReference>
<dbReference type="SUPFAM" id="SSF111126">
    <property type="entry name" value="Ligand-binding domain in the NO signalling and Golgi transport"/>
    <property type="match status" value="1"/>
</dbReference>
<evidence type="ECO:0000256" key="5">
    <source>
        <dbReference type="ARBA" id="ARBA00023134"/>
    </source>
</evidence>
<dbReference type="InterPro" id="IPR042463">
    <property type="entry name" value="HNOB_dom_associated_sf"/>
</dbReference>
<keyword evidence="3" id="KW-0963">Cytoplasm</keyword>
<reference evidence="10" key="1">
    <citation type="submission" date="2025-08" db="UniProtKB">
        <authorList>
            <consortium name="RefSeq"/>
        </authorList>
    </citation>
    <scope>IDENTIFICATION</scope>
    <source>
        <tissue evidence="10">Whole Larva</tissue>
    </source>
</reference>
<dbReference type="GeneID" id="108562745"/>
<evidence type="ECO:0000256" key="6">
    <source>
        <dbReference type="ARBA" id="ARBA00023239"/>
    </source>
</evidence>
<keyword evidence="9" id="KW-1185">Reference proteome</keyword>
<gene>
    <name evidence="10" type="primary">LOC108562745</name>
</gene>
<dbReference type="Pfam" id="PF07700">
    <property type="entry name" value="HNOB"/>
    <property type="match status" value="1"/>
</dbReference>
<dbReference type="Gene3D" id="3.30.70.1230">
    <property type="entry name" value="Nucleotide cyclase"/>
    <property type="match status" value="1"/>
</dbReference>
<dbReference type="InterPro" id="IPR024096">
    <property type="entry name" value="NO_sig/Golgi_transp_ligand-bd"/>
</dbReference>
<evidence type="ECO:0000256" key="2">
    <source>
        <dbReference type="ARBA" id="ARBA00012202"/>
    </source>
</evidence>
<dbReference type="Pfam" id="PF00211">
    <property type="entry name" value="Guanylate_cyc"/>
    <property type="match status" value="1"/>
</dbReference>
<keyword evidence="5" id="KW-0342">GTP-binding</keyword>